<accession>A0A1G8YDI1</accession>
<evidence type="ECO:0000313" key="3">
    <source>
        <dbReference type="Proteomes" id="UP000199213"/>
    </source>
</evidence>
<dbReference type="InterPro" id="IPR016040">
    <property type="entry name" value="NAD(P)-bd_dom"/>
</dbReference>
<dbReference type="OrthoDB" id="4248066at2"/>
<reference evidence="3" key="1">
    <citation type="submission" date="2016-10" db="EMBL/GenBank/DDBJ databases">
        <authorList>
            <person name="Varghese N."/>
            <person name="Submissions S."/>
        </authorList>
    </citation>
    <scope>NUCLEOTIDE SEQUENCE [LARGE SCALE GENOMIC DNA]</scope>
    <source>
        <strain evidence="3">DSM 45460</strain>
    </source>
</reference>
<dbReference type="RefSeq" id="WP_092627131.1">
    <property type="nucleotide sequence ID" value="NZ_FNFM01000003.1"/>
</dbReference>
<dbReference type="PANTHER" id="PTHR15020">
    <property type="entry name" value="FLAVIN REDUCTASE-RELATED"/>
    <property type="match status" value="1"/>
</dbReference>
<dbReference type="InterPro" id="IPR036291">
    <property type="entry name" value="NAD(P)-bd_dom_sf"/>
</dbReference>
<dbReference type="Proteomes" id="UP000199213">
    <property type="component" value="Unassembled WGS sequence"/>
</dbReference>
<protein>
    <submittedName>
        <fullName evidence="2">Uncharacterized conserved protein YbjT, contains NAD(P)-binding and DUF2867 domains</fullName>
    </submittedName>
</protein>
<organism evidence="2 3">
    <name type="scientific">Actinopolyspora mzabensis</name>
    <dbReference type="NCBI Taxonomy" id="995066"/>
    <lineage>
        <taxon>Bacteria</taxon>
        <taxon>Bacillati</taxon>
        <taxon>Actinomycetota</taxon>
        <taxon>Actinomycetes</taxon>
        <taxon>Actinopolysporales</taxon>
        <taxon>Actinopolysporaceae</taxon>
        <taxon>Actinopolyspora</taxon>
    </lineage>
</organism>
<proteinExistence type="predicted"/>
<feature type="domain" description="NAD(P)-binding" evidence="1">
    <location>
        <begin position="7"/>
        <end position="191"/>
    </location>
</feature>
<sequence length="218" mass="23432">MNVFIIGITGGVGGLLARKLLSRGVNVHGLVRGEAQRAEWAAQDVNATTGELASMSEKELAATFAEVDTIVFTAGSNGGAKETTKAVDGEGVEKAMAAARAAGVDRFALVSVLPEAWRERELGEEVEYYFAVKKNADIALSRSELDWLILRPSLLLDEPGSGTVSLGPAEFHERIARDDVAETLTELLREPRFGQRILELNTGSTPIRDAVRANIGER</sequence>
<keyword evidence="3" id="KW-1185">Reference proteome</keyword>
<dbReference type="Pfam" id="PF13460">
    <property type="entry name" value="NAD_binding_10"/>
    <property type="match status" value="1"/>
</dbReference>
<dbReference type="EMBL" id="FNFM01000003">
    <property type="protein sequence ID" value="SDK00275.1"/>
    <property type="molecule type" value="Genomic_DNA"/>
</dbReference>
<dbReference type="Gene3D" id="3.40.50.720">
    <property type="entry name" value="NAD(P)-binding Rossmann-like Domain"/>
    <property type="match status" value="1"/>
</dbReference>
<dbReference type="AlphaFoldDB" id="A0A1G8YDI1"/>
<name>A0A1G8YDI1_ACTMZ</name>
<evidence type="ECO:0000259" key="1">
    <source>
        <dbReference type="Pfam" id="PF13460"/>
    </source>
</evidence>
<dbReference type="SUPFAM" id="SSF51735">
    <property type="entry name" value="NAD(P)-binding Rossmann-fold domains"/>
    <property type="match status" value="1"/>
</dbReference>
<gene>
    <name evidence="2" type="ORF">SAMN04487820_103368</name>
</gene>
<evidence type="ECO:0000313" key="2">
    <source>
        <dbReference type="EMBL" id="SDK00275.1"/>
    </source>
</evidence>
<dbReference type="PANTHER" id="PTHR15020:SF50">
    <property type="entry name" value="UPF0659 PROTEIN YMR090W"/>
    <property type="match status" value="1"/>
</dbReference>